<evidence type="ECO:0000313" key="10">
    <source>
        <dbReference type="Proteomes" id="UP001523550"/>
    </source>
</evidence>
<protein>
    <recommendedName>
        <fullName evidence="6">Ribosomal RNA small subunit methyltransferase I</fullName>
        <ecNumber evidence="6">2.1.1.198</ecNumber>
    </recommendedName>
    <alternativeName>
        <fullName evidence="6">16S rRNA 2'-O-ribose C1402 methyltransferase</fullName>
    </alternativeName>
    <alternativeName>
        <fullName evidence="6">rRNA (cytidine-2'-O-)-methyltransferase RsmI</fullName>
    </alternativeName>
</protein>
<dbReference type="HAMAP" id="MF_01877">
    <property type="entry name" value="16SrRNA_methyltr_I"/>
    <property type="match status" value="1"/>
</dbReference>
<feature type="domain" description="RsmI HTH" evidence="8">
    <location>
        <begin position="234"/>
        <end position="279"/>
    </location>
</feature>
<gene>
    <name evidence="6" type="primary">rsmI</name>
    <name evidence="9" type="ORF">J2T60_000061</name>
</gene>
<keyword evidence="5 6" id="KW-0949">S-adenosyl-L-methionine</keyword>
<dbReference type="PANTHER" id="PTHR46111">
    <property type="entry name" value="RIBOSOMAL RNA SMALL SUBUNIT METHYLTRANSFERASE I"/>
    <property type="match status" value="1"/>
</dbReference>
<dbReference type="PANTHER" id="PTHR46111:SF1">
    <property type="entry name" value="RIBOSOMAL RNA SMALL SUBUNIT METHYLTRANSFERASE I"/>
    <property type="match status" value="1"/>
</dbReference>
<dbReference type="NCBIfam" id="TIGR00096">
    <property type="entry name" value="16S rRNA (cytidine(1402)-2'-O)-methyltransferase"/>
    <property type="match status" value="1"/>
</dbReference>
<dbReference type="InterPro" id="IPR000878">
    <property type="entry name" value="4pyrrol_Mease"/>
</dbReference>
<evidence type="ECO:0000256" key="1">
    <source>
        <dbReference type="ARBA" id="ARBA00022490"/>
    </source>
</evidence>
<evidence type="ECO:0000259" key="7">
    <source>
        <dbReference type="Pfam" id="PF00590"/>
    </source>
</evidence>
<dbReference type="Proteomes" id="UP001523550">
    <property type="component" value="Unassembled WGS sequence"/>
</dbReference>
<dbReference type="RefSeq" id="WP_253443829.1">
    <property type="nucleotide sequence ID" value="NZ_JALJYF010000001.1"/>
</dbReference>
<evidence type="ECO:0000259" key="8">
    <source>
        <dbReference type="Pfam" id="PF23016"/>
    </source>
</evidence>
<dbReference type="CDD" id="cd11648">
    <property type="entry name" value="RsmI"/>
    <property type="match status" value="1"/>
</dbReference>
<dbReference type="GO" id="GO:0008168">
    <property type="term" value="F:methyltransferase activity"/>
    <property type="evidence" value="ECO:0007669"/>
    <property type="project" value="UniProtKB-KW"/>
</dbReference>
<dbReference type="InterPro" id="IPR053910">
    <property type="entry name" value="RsmI_HTH"/>
</dbReference>
<feature type="domain" description="Tetrapyrrole methylase" evidence="7">
    <location>
        <begin position="6"/>
        <end position="206"/>
    </location>
</feature>
<name>A0ABT1G467_9GAMM</name>
<reference evidence="9 10" key="1">
    <citation type="submission" date="2022-03" db="EMBL/GenBank/DDBJ databases">
        <title>Genomic Encyclopedia of Type Strains, Phase III (KMG-III): the genomes of soil and plant-associated and newly described type strains.</title>
        <authorList>
            <person name="Whitman W."/>
        </authorList>
    </citation>
    <scope>NUCLEOTIDE SEQUENCE [LARGE SCALE GENOMIC DNA]</scope>
    <source>
        <strain evidence="9 10">BSker1</strain>
    </source>
</reference>
<dbReference type="Pfam" id="PF23016">
    <property type="entry name" value="RsmI_C"/>
    <property type="match status" value="1"/>
</dbReference>
<dbReference type="SUPFAM" id="SSF53790">
    <property type="entry name" value="Tetrapyrrole methylase"/>
    <property type="match status" value="1"/>
</dbReference>
<evidence type="ECO:0000256" key="2">
    <source>
        <dbReference type="ARBA" id="ARBA00022552"/>
    </source>
</evidence>
<comment type="catalytic activity">
    <reaction evidence="6">
        <text>cytidine(1402) in 16S rRNA + S-adenosyl-L-methionine = 2'-O-methylcytidine(1402) in 16S rRNA + S-adenosyl-L-homocysteine + H(+)</text>
        <dbReference type="Rhea" id="RHEA:42924"/>
        <dbReference type="Rhea" id="RHEA-COMP:10285"/>
        <dbReference type="Rhea" id="RHEA-COMP:10286"/>
        <dbReference type="ChEBI" id="CHEBI:15378"/>
        <dbReference type="ChEBI" id="CHEBI:57856"/>
        <dbReference type="ChEBI" id="CHEBI:59789"/>
        <dbReference type="ChEBI" id="CHEBI:74495"/>
        <dbReference type="ChEBI" id="CHEBI:82748"/>
        <dbReference type="EC" id="2.1.1.198"/>
    </reaction>
</comment>
<comment type="caution">
    <text evidence="9">The sequence shown here is derived from an EMBL/GenBank/DDBJ whole genome shotgun (WGS) entry which is preliminary data.</text>
</comment>
<dbReference type="Gene3D" id="3.40.1010.10">
    <property type="entry name" value="Cobalt-precorrin-4 Transmethylase, Domain 1"/>
    <property type="match status" value="1"/>
</dbReference>
<dbReference type="EMBL" id="JALJYF010000001">
    <property type="protein sequence ID" value="MCP1726096.1"/>
    <property type="molecule type" value="Genomic_DNA"/>
</dbReference>
<dbReference type="Gene3D" id="3.30.950.10">
    <property type="entry name" value="Methyltransferase, Cobalt-precorrin-4 Transmethylase, Domain 2"/>
    <property type="match status" value="1"/>
</dbReference>
<keyword evidence="2 6" id="KW-0698">rRNA processing</keyword>
<evidence type="ECO:0000256" key="4">
    <source>
        <dbReference type="ARBA" id="ARBA00022679"/>
    </source>
</evidence>
<accession>A0ABT1G467</accession>
<keyword evidence="3 6" id="KW-0489">Methyltransferase</keyword>
<sequence length="281" mass="30041">MQQSGTLYIVATPIGNLDDASPRLKTVLSRVDAIACEDTRHSGRFLQHLGIQKPLLSLHEHNEDQRLPALLGRLQGGESLALISDAGTPLLSDPGYPLVRAAVAAGIPLSPIPGPNAAIAALSVSGLPPEPFRFLGFPPRQGGARRKWFQTLAKVPDTLLFYESIHRLGATLADLAEAMGGERPAMVGRELTKRHEQLRHGSLDSLAEWAATASEAKKGEAVIVVGGWSGAPSEEASLDVDALLKALDAELPPRKVATVAAQVTGLNKNALYQRLMERRQD</sequence>
<comment type="subcellular location">
    <subcellularLocation>
        <location evidence="6">Cytoplasm</location>
    </subcellularLocation>
</comment>
<dbReference type="InterPro" id="IPR018063">
    <property type="entry name" value="SAM_MeTrfase_RsmI_CS"/>
</dbReference>
<evidence type="ECO:0000256" key="5">
    <source>
        <dbReference type="ARBA" id="ARBA00022691"/>
    </source>
</evidence>
<keyword evidence="10" id="KW-1185">Reference proteome</keyword>
<evidence type="ECO:0000256" key="6">
    <source>
        <dbReference type="HAMAP-Rule" id="MF_01877"/>
    </source>
</evidence>
<comment type="function">
    <text evidence="6">Catalyzes the 2'-O-methylation of the ribose of cytidine 1402 (C1402) in 16S rRNA.</text>
</comment>
<dbReference type="InterPro" id="IPR014776">
    <property type="entry name" value="4pyrrole_Mease_sub2"/>
</dbReference>
<evidence type="ECO:0000256" key="3">
    <source>
        <dbReference type="ARBA" id="ARBA00022603"/>
    </source>
</evidence>
<proteinExistence type="inferred from homology"/>
<dbReference type="GO" id="GO:0032259">
    <property type="term" value="P:methylation"/>
    <property type="evidence" value="ECO:0007669"/>
    <property type="project" value="UniProtKB-KW"/>
</dbReference>
<evidence type="ECO:0000313" key="9">
    <source>
        <dbReference type="EMBL" id="MCP1726096.1"/>
    </source>
</evidence>
<dbReference type="InterPro" id="IPR014777">
    <property type="entry name" value="4pyrrole_Mease_sub1"/>
</dbReference>
<dbReference type="InterPro" id="IPR008189">
    <property type="entry name" value="rRNA_ssu_MeTfrase_I"/>
</dbReference>
<dbReference type="EC" id="2.1.1.198" evidence="6"/>
<dbReference type="Pfam" id="PF00590">
    <property type="entry name" value="TP_methylase"/>
    <property type="match status" value="1"/>
</dbReference>
<dbReference type="PROSITE" id="PS01296">
    <property type="entry name" value="RSMI"/>
    <property type="match status" value="1"/>
</dbReference>
<dbReference type="PIRSF" id="PIRSF005917">
    <property type="entry name" value="MTase_YraL"/>
    <property type="match status" value="1"/>
</dbReference>
<keyword evidence="4 6" id="KW-0808">Transferase</keyword>
<keyword evidence="1 6" id="KW-0963">Cytoplasm</keyword>
<dbReference type="InterPro" id="IPR035996">
    <property type="entry name" value="4pyrrol_Methylase_sf"/>
</dbReference>
<organism evidence="9 10">
    <name type="scientific">Natronospira proteinivora</name>
    <dbReference type="NCBI Taxonomy" id="1807133"/>
    <lineage>
        <taxon>Bacteria</taxon>
        <taxon>Pseudomonadati</taxon>
        <taxon>Pseudomonadota</taxon>
        <taxon>Gammaproteobacteria</taxon>
        <taxon>Natronospirales</taxon>
        <taxon>Natronospiraceae</taxon>
        <taxon>Natronospira</taxon>
    </lineage>
</organism>
<comment type="similarity">
    <text evidence="6">Belongs to the methyltransferase superfamily. RsmI family.</text>
</comment>